<keyword evidence="2" id="KW-1003">Cell membrane</keyword>
<evidence type="ECO:0000259" key="8">
    <source>
        <dbReference type="Pfam" id="PF02687"/>
    </source>
</evidence>
<evidence type="ECO:0000256" key="7">
    <source>
        <dbReference type="SAM" id="Phobius"/>
    </source>
</evidence>
<evidence type="ECO:0000256" key="3">
    <source>
        <dbReference type="ARBA" id="ARBA00022692"/>
    </source>
</evidence>
<feature type="transmembrane region" description="Helical" evidence="7">
    <location>
        <begin position="201"/>
        <end position="230"/>
    </location>
</feature>
<dbReference type="GO" id="GO:0022857">
    <property type="term" value="F:transmembrane transporter activity"/>
    <property type="evidence" value="ECO:0007669"/>
    <property type="project" value="TreeGrafter"/>
</dbReference>
<keyword evidence="10" id="KW-1185">Reference proteome</keyword>
<organism evidence="9 10">
    <name type="scientific">Streptomyces wuyuanensis</name>
    <dbReference type="NCBI Taxonomy" id="1196353"/>
    <lineage>
        <taxon>Bacteria</taxon>
        <taxon>Bacillati</taxon>
        <taxon>Actinomycetota</taxon>
        <taxon>Actinomycetes</taxon>
        <taxon>Kitasatosporales</taxon>
        <taxon>Streptomycetaceae</taxon>
        <taxon>Streptomyces</taxon>
    </lineage>
</organism>
<accession>A0A1H0BJH0</accession>
<feature type="transmembrane region" description="Helical" evidence="7">
    <location>
        <begin position="299"/>
        <end position="317"/>
    </location>
</feature>
<feature type="transmembrane region" description="Helical" evidence="7">
    <location>
        <begin position="587"/>
        <end position="611"/>
    </location>
</feature>
<gene>
    <name evidence="9" type="ORF">SAMN05444921_12790</name>
</gene>
<dbReference type="EMBL" id="FNHI01000027">
    <property type="protein sequence ID" value="SDN45751.1"/>
    <property type="molecule type" value="Genomic_DNA"/>
</dbReference>
<sequence>MLIVVLASLRARWTGLLGSFTALALGVGLLAAMCVGLAATADAPVRAAERFAGAPVVVMGTDTLTVEVERGPTTARISQRLAHPQPVDIELLRGLRALGPLATDGGPDAVGVTADPEAVRAVVGDRAQVLTGDERRRADPRPERDAEALMTVISLLGTACGVTAFVAVFVVASTFAFAVALRRREFGLLRTAGATPRQLRVLVLTEAAAVGVIASAAGCALGAWGAPLLARLLVDGGIAPAWFTVGDHAWPFHAAFWTGLVVACAGAWTASRRAGRTGPAEALREADAESGGSPLGRRLLGGALLLAGAGLLVWTLATDPADLLKRKTYTTVPMVLITAVAVLSPVLVGPTARLMRLPGAAGLLIRANVRAARRRTAAVAAPVLVTVAMAGSLMGSAATVTAAKGAEARGQTSADLVVTGAELTAPGPIPGALVSASATTAVFVREDRTALVRSEARAVTDPAALATIARLPVVAGDLRDLDNRSIVVNEEWAEHRVGAAVDVWLGDGRPVTLRIAAVLAAGTGGNGAYVTAANVPAAQLDRLDVRLAGGADRSAVTAALRATGGEVRTADAWAAATHPRTGPQIRLGLLVVLGIALVYTAIALAGTLVMAGSARAGELRALRLTGATRAQIVAVAAGESLLAVGIGVLLGAAVTAVNLACLLAALAALSAPVTADLPWTVLGASVAGCALIAVAAGIAPVLTGRRAVR</sequence>
<keyword evidence="4 7" id="KW-1133">Transmembrane helix</keyword>
<dbReference type="RefSeq" id="WP_244529784.1">
    <property type="nucleotide sequence ID" value="NZ_FNHI01000027.1"/>
</dbReference>
<feature type="domain" description="ABC3 transporter permease C-terminal" evidence="8">
    <location>
        <begin position="161"/>
        <end position="278"/>
    </location>
</feature>
<feature type="transmembrane region" description="Helical" evidence="7">
    <location>
        <begin position="677"/>
        <end position="702"/>
    </location>
</feature>
<dbReference type="Proteomes" id="UP000199063">
    <property type="component" value="Unassembled WGS sequence"/>
</dbReference>
<dbReference type="AlphaFoldDB" id="A0A1H0BJH0"/>
<evidence type="ECO:0000256" key="2">
    <source>
        <dbReference type="ARBA" id="ARBA00022475"/>
    </source>
</evidence>
<dbReference type="PANTHER" id="PTHR30572">
    <property type="entry name" value="MEMBRANE COMPONENT OF TRANSPORTER-RELATED"/>
    <property type="match status" value="1"/>
</dbReference>
<dbReference type="GeneID" id="40833508"/>
<dbReference type="Pfam" id="PF02687">
    <property type="entry name" value="FtsX"/>
    <property type="match status" value="2"/>
</dbReference>
<name>A0A1H0BJH0_9ACTN</name>
<keyword evidence="5 7" id="KW-0472">Membrane</keyword>
<feature type="domain" description="ABC3 transporter permease C-terminal" evidence="8">
    <location>
        <begin position="591"/>
        <end position="705"/>
    </location>
</feature>
<evidence type="ECO:0000313" key="9">
    <source>
        <dbReference type="EMBL" id="SDN45751.1"/>
    </source>
</evidence>
<feature type="transmembrane region" description="Helical" evidence="7">
    <location>
        <begin position="376"/>
        <end position="394"/>
    </location>
</feature>
<evidence type="ECO:0000256" key="4">
    <source>
        <dbReference type="ARBA" id="ARBA00022989"/>
    </source>
</evidence>
<evidence type="ECO:0000256" key="6">
    <source>
        <dbReference type="ARBA" id="ARBA00038076"/>
    </source>
</evidence>
<evidence type="ECO:0000256" key="5">
    <source>
        <dbReference type="ARBA" id="ARBA00023136"/>
    </source>
</evidence>
<comment type="similarity">
    <text evidence="6">Belongs to the ABC-4 integral membrane protein family.</text>
</comment>
<comment type="subcellular location">
    <subcellularLocation>
        <location evidence="1">Cell membrane</location>
        <topology evidence="1">Multi-pass membrane protein</topology>
    </subcellularLocation>
</comment>
<dbReference type="PANTHER" id="PTHR30572:SF4">
    <property type="entry name" value="ABC TRANSPORTER PERMEASE YTRF"/>
    <property type="match status" value="1"/>
</dbReference>
<dbReference type="InterPro" id="IPR003838">
    <property type="entry name" value="ABC3_permease_C"/>
</dbReference>
<feature type="transmembrane region" description="Helical" evidence="7">
    <location>
        <begin position="632"/>
        <end position="665"/>
    </location>
</feature>
<evidence type="ECO:0000256" key="1">
    <source>
        <dbReference type="ARBA" id="ARBA00004651"/>
    </source>
</evidence>
<proteinExistence type="inferred from homology"/>
<protein>
    <submittedName>
        <fullName evidence="9">Putative ABC transport system permease protein</fullName>
    </submittedName>
</protein>
<feature type="transmembrane region" description="Helical" evidence="7">
    <location>
        <begin position="250"/>
        <end position="270"/>
    </location>
</feature>
<reference evidence="10" key="1">
    <citation type="submission" date="2016-10" db="EMBL/GenBank/DDBJ databases">
        <authorList>
            <person name="Varghese N."/>
            <person name="Submissions S."/>
        </authorList>
    </citation>
    <scope>NUCLEOTIDE SEQUENCE [LARGE SCALE GENOMIC DNA]</scope>
    <source>
        <strain evidence="10">CGMCC 4.7042</strain>
    </source>
</reference>
<dbReference type="InterPro" id="IPR050250">
    <property type="entry name" value="Macrolide_Exporter_MacB"/>
</dbReference>
<dbReference type="STRING" id="1196353.SAMN05444921_12790"/>
<feature type="transmembrane region" description="Helical" evidence="7">
    <location>
        <begin position="148"/>
        <end position="181"/>
    </location>
</feature>
<evidence type="ECO:0000313" key="10">
    <source>
        <dbReference type="Proteomes" id="UP000199063"/>
    </source>
</evidence>
<feature type="transmembrane region" description="Helical" evidence="7">
    <location>
        <begin position="329"/>
        <end position="348"/>
    </location>
</feature>
<keyword evidence="3 7" id="KW-0812">Transmembrane</keyword>
<dbReference type="GO" id="GO:0005886">
    <property type="term" value="C:plasma membrane"/>
    <property type="evidence" value="ECO:0007669"/>
    <property type="project" value="UniProtKB-SubCell"/>
</dbReference>